<dbReference type="GeneID" id="111111100"/>
<dbReference type="RefSeq" id="XP_022303584.1">
    <property type="nucleotide sequence ID" value="XM_022447876.1"/>
</dbReference>
<dbReference type="KEGG" id="cvn:111111100"/>
<name>A0A8B8BL67_CRAVI</name>
<evidence type="ECO:0000313" key="4">
    <source>
        <dbReference type="RefSeq" id="XP_022303584.1"/>
    </source>
</evidence>
<sequence>MDVNGFKIVGIVNITTSEHVTSPQDVGMTSSGSPMAPQEICILILAFLMLVIWKDIVAGLVGSLELIITRVHEMSFTLGETADRKNENPFTPIAIDKGCTIDERTEGPGTAEASNGNENPLGKQGRRYITLEKIFDRRGNCV</sequence>
<proteinExistence type="predicted"/>
<feature type="transmembrane region" description="Helical" evidence="2">
    <location>
        <begin position="42"/>
        <end position="68"/>
    </location>
</feature>
<protein>
    <submittedName>
        <fullName evidence="4">Uncharacterized protein LOC111111100</fullName>
    </submittedName>
</protein>
<keyword evidence="3" id="KW-1185">Reference proteome</keyword>
<keyword evidence="2" id="KW-1133">Transmembrane helix</keyword>
<gene>
    <name evidence="4" type="primary">LOC111111100</name>
</gene>
<organism evidence="3 4">
    <name type="scientific">Crassostrea virginica</name>
    <name type="common">Eastern oyster</name>
    <dbReference type="NCBI Taxonomy" id="6565"/>
    <lineage>
        <taxon>Eukaryota</taxon>
        <taxon>Metazoa</taxon>
        <taxon>Spiralia</taxon>
        <taxon>Lophotrochozoa</taxon>
        <taxon>Mollusca</taxon>
        <taxon>Bivalvia</taxon>
        <taxon>Autobranchia</taxon>
        <taxon>Pteriomorphia</taxon>
        <taxon>Ostreida</taxon>
        <taxon>Ostreoidea</taxon>
        <taxon>Ostreidae</taxon>
        <taxon>Crassostrea</taxon>
    </lineage>
</organism>
<feature type="region of interest" description="Disordered" evidence="1">
    <location>
        <begin position="101"/>
        <end position="123"/>
    </location>
</feature>
<accession>A0A8B8BL67</accession>
<reference evidence="4" key="1">
    <citation type="submission" date="2025-08" db="UniProtKB">
        <authorList>
            <consortium name="RefSeq"/>
        </authorList>
    </citation>
    <scope>IDENTIFICATION</scope>
    <source>
        <tissue evidence="4">Whole sample</tissue>
    </source>
</reference>
<evidence type="ECO:0000256" key="1">
    <source>
        <dbReference type="SAM" id="MobiDB-lite"/>
    </source>
</evidence>
<dbReference type="Proteomes" id="UP000694844">
    <property type="component" value="Chromosome 9"/>
</dbReference>
<keyword evidence="2" id="KW-0812">Transmembrane</keyword>
<evidence type="ECO:0000313" key="3">
    <source>
        <dbReference type="Proteomes" id="UP000694844"/>
    </source>
</evidence>
<dbReference type="AlphaFoldDB" id="A0A8B8BL67"/>
<keyword evidence="2" id="KW-0472">Membrane</keyword>
<evidence type="ECO:0000256" key="2">
    <source>
        <dbReference type="SAM" id="Phobius"/>
    </source>
</evidence>